<sequence length="257" mass="26366">MSSPGSDPDYGMEGVEGVDADTPHSSILAARLRSQINRSTHRKISGPRVSLLTSFDAEGSIEPIHSDGITSLCVCDVPQMPSHSCILSGSVDSTVQGWALTADDTLHTLDPRPCTTASHIGGVSLGSPVVSLQPTSDPSAVLAALGDGRLSLVTTTQECEEGGGVRMVARDLGRLAQRPTCLSTHVPTHSTPHSPYQITTAVCSGSSLHLIPGHAFSEGLDLAPYAVSLPSTIGTPKACVCLGEHTVAVGGSGGRVA</sequence>
<keyword evidence="3" id="KW-1185">Reference proteome</keyword>
<comment type="caution">
    <text evidence="2">The sequence shown here is derived from an EMBL/GenBank/DDBJ whole genome shotgun (WGS) entry which is preliminary data.</text>
</comment>
<evidence type="ECO:0000256" key="1">
    <source>
        <dbReference type="SAM" id="MobiDB-lite"/>
    </source>
</evidence>
<name>A0A391NV71_9EUKA</name>
<dbReference type="InterPro" id="IPR015943">
    <property type="entry name" value="WD40/YVTN_repeat-like_dom_sf"/>
</dbReference>
<dbReference type="EMBL" id="BDIP01002265">
    <property type="protein sequence ID" value="GCA63088.1"/>
    <property type="molecule type" value="Genomic_DNA"/>
</dbReference>
<proteinExistence type="predicted"/>
<protein>
    <submittedName>
        <fullName evidence="2">Uncharacterized protein</fullName>
    </submittedName>
</protein>
<dbReference type="AlphaFoldDB" id="A0A391NV71"/>
<dbReference type="Gene3D" id="2.130.10.10">
    <property type="entry name" value="YVTN repeat-like/Quinoprotein amine dehydrogenase"/>
    <property type="match status" value="1"/>
</dbReference>
<reference evidence="2 3" key="1">
    <citation type="journal article" date="2018" name="PLoS ONE">
        <title>The draft genome of Kipferlia bialata reveals reductive genome evolution in fornicate parasites.</title>
        <authorList>
            <person name="Tanifuji G."/>
            <person name="Takabayashi S."/>
            <person name="Kume K."/>
            <person name="Takagi M."/>
            <person name="Nakayama T."/>
            <person name="Kamikawa R."/>
            <person name="Inagaki Y."/>
            <person name="Hashimoto T."/>
        </authorList>
    </citation>
    <scope>NUCLEOTIDE SEQUENCE [LARGE SCALE GENOMIC DNA]</scope>
    <source>
        <strain evidence="2">NY0173</strain>
    </source>
</reference>
<feature type="non-terminal residue" evidence="2">
    <location>
        <position position="1"/>
    </location>
</feature>
<dbReference type="Proteomes" id="UP000265618">
    <property type="component" value="Unassembled WGS sequence"/>
</dbReference>
<gene>
    <name evidence="2" type="ORF">KIPB_007785</name>
</gene>
<organism evidence="2 3">
    <name type="scientific">Kipferlia bialata</name>
    <dbReference type="NCBI Taxonomy" id="797122"/>
    <lineage>
        <taxon>Eukaryota</taxon>
        <taxon>Metamonada</taxon>
        <taxon>Carpediemonas-like organisms</taxon>
        <taxon>Kipferlia</taxon>
    </lineage>
</organism>
<evidence type="ECO:0000313" key="2">
    <source>
        <dbReference type="EMBL" id="GCA63088.1"/>
    </source>
</evidence>
<dbReference type="InterPro" id="IPR036322">
    <property type="entry name" value="WD40_repeat_dom_sf"/>
</dbReference>
<dbReference type="SUPFAM" id="SSF50978">
    <property type="entry name" value="WD40 repeat-like"/>
    <property type="match status" value="1"/>
</dbReference>
<evidence type="ECO:0000313" key="3">
    <source>
        <dbReference type="Proteomes" id="UP000265618"/>
    </source>
</evidence>
<feature type="region of interest" description="Disordered" evidence="1">
    <location>
        <begin position="1"/>
        <end position="20"/>
    </location>
</feature>
<accession>A0A391NV71</accession>